<name>A0A2W5A770_9SPHN</name>
<dbReference type="EMBL" id="QFNN01000073">
    <property type="protein sequence ID" value="PZO89077.1"/>
    <property type="molecule type" value="Genomic_DNA"/>
</dbReference>
<sequence length="299" mass="32147">MHISVVEDKDFIAATVAGMHEQFGADAAHLVECAGASEDLCTVEDDAFGSSAELVGQVEAAEIVVVELDAGAPEDHAVVVAVDLSGVGRDRAFDPIGHDHAGCGRDGQKPVATGISRGWSAPDKGGVLHVHKARIYGANRPQVIEGRLLCVEDRGAVRREARADLHVIVMAGERDASVFERPEDAALHGWIARWVAAPVNVDGPILGEKAVLQAREIAPDRPRVAVGVGVAVAAERHIIAVPFDPHADRLRDRPRRVERIGMHADDAIVRIDDVAADIDERSEDGFRRRACRIGRCAWR</sequence>
<dbReference type="Proteomes" id="UP000249066">
    <property type="component" value="Unassembled WGS sequence"/>
</dbReference>
<evidence type="ECO:0000313" key="2">
    <source>
        <dbReference type="Proteomes" id="UP000249066"/>
    </source>
</evidence>
<proteinExistence type="predicted"/>
<gene>
    <name evidence="1" type="ORF">DI623_11400</name>
</gene>
<organism evidence="1 2">
    <name type="scientific">Sphingomonas sanxanigenens</name>
    <dbReference type="NCBI Taxonomy" id="397260"/>
    <lineage>
        <taxon>Bacteria</taxon>
        <taxon>Pseudomonadati</taxon>
        <taxon>Pseudomonadota</taxon>
        <taxon>Alphaproteobacteria</taxon>
        <taxon>Sphingomonadales</taxon>
        <taxon>Sphingomonadaceae</taxon>
        <taxon>Sphingomonas</taxon>
    </lineage>
</organism>
<reference evidence="1 2" key="1">
    <citation type="submission" date="2017-08" db="EMBL/GenBank/DDBJ databases">
        <title>Infants hospitalized years apart are colonized by the same room-sourced microbial strains.</title>
        <authorList>
            <person name="Brooks B."/>
            <person name="Olm M.R."/>
            <person name="Firek B.A."/>
            <person name="Baker R."/>
            <person name="Thomas B.C."/>
            <person name="Morowitz M.J."/>
            <person name="Banfield J.F."/>
        </authorList>
    </citation>
    <scope>NUCLEOTIDE SEQUENCE [LARGE SCALE GENOMIC DNA]</scope>
    <source>
        <strain evidence="1">S2_018_000_R2_101</strain>
    </source>
</reference>
<dbReference type="AlphaFoldDB" id="A0A2W5A770"/>
<comment type="caution">
    <text evidence="1">The sequence shown here is derived from an EMBL/GenBank/DDBJ whole genome shotgun (WGS) entry which is preliminary data.</text>
</comment>
<accession>A0A2W5A770</accession>
<evidence type="ECO:0000313" key="1">
    <source>
        <dbReference type="EMBL" id="PZO89077.1"/>
    </source>
</evidence>
<protein>
    <submittedName>
        <fullName evidence="1">Uncharacterized protein</fullName>
    </submittedName>
</protein>